<accession>A0A3S0NNM4</accession>
<gene>
    <name evidence="1" type="ORF">EJ377_02855</name>
</gene>
<comment type="caution">
    <text evidence="1">The sequence shown here is derived from an EMBL/GenBank/DDBJ whole genome shotgun (WGS) entry which is preliminary data.</text>
</comment>
<reference evidence="1 2" key="1">
    <citation type="submission" date="2018-12" db="EMBL/GenBank/DDBJ databases">
        <title>Draft Genome Sequence of Chryseobacterium arthrosphaerae strain ED882-96 Isolated from the Blood of a Patient with Liver Cirrhosis in Taiwan.</title>
        <authorList>
            <person name="Lin J.-N."/>
            <person name="Lai C.-H."/>
            <person name="Yang C.-H."/>
            <person name="Huang Y.-H."/>
        </authorList>
    </citation>
    <scope>NUCLEOTIDE SEQUENCE [LARGE SCALE GENOMIC DNA]</scope>
    <source>
        <strain evidence="1 2">ED882-96</strain>
    </source>
</reference>
<organism evidence="1 2">
    <name type="scientific">Chryseobacterium arthrosphaerae</name>
    <dbReference type="NCBI Taxonomy" id="651561"/>
    <lineage>
        <taxon>Bacteria</taxon>
        <taxon>Pseudomonadati</taxon>
        <taxon>Bacteroidota</taxon>
        <taxon>Flavobacteriia</taxon>
        <taxon>Flavobacteriales</taxon>
        <taxon>Weeksellaceae</taxon>
        <taxon>Chryseobacterium group</taxon>
        <taxon>Chryseobacterium</taxon>
    </lineage>
</organism>
<protein>
    <submittedName>
        <fullName evidence="1">Uncharacterized protein</fullName>
    </submittedName>
</protein>
<dbReference type="AlphaFoldDB" id="A0A3S0NNM4"/>
<proteinExistence type="predicted"/>
<dbReference type="EMBL" id="RYFC01000001">
    <property type="protein sequence ID" value="RTZ49498.1"/>
    <property type="molecule type" value="Genomic_DNA"/>
</dbReference>
<name>A0A3S0NNM4_9FLAO</name>
<evidence type="ECO:0000313" key="1">
    <source>
        <dbReference type="EMBL" id="RTZ49498.1"/>
    </source>
</evidence>
<sequence length="75" mass="8553">MGTQDTTAQLQVKYNDNSASAGELVYRSGYNGNWSLWRKAWDNVNFKPTDYQTRNTDEIISAANLITTEYLLNSK</sequence>
<evidence type="ECO:0000313" key="2">
    <source>
        <dbReference type="Proteomes" id="UP000276953"/>
    </source>
</evidence>
<dbReference type="Proteomes" id="UP000276953">
    <property type="component" value="Unassembled WGS sequence"/>
</dbReference>